<comment type="similarity">
    <text evidence="1">Belongs to the DprA/Smf family.</text>
</comment>
<dbReference type="SUPFAM" id="SSF47781">
    <property type="entry name" value="RuvA domain 2-like"/>
    <property type="match status" value="1"/>
</dbReference>
<dbReference type="Proteomes" id="UP001500975">
    <property type="component" value="Unassembled WGS sequence"/>
</dbReference>
<protein>
    <submittedName>
        <fullName evidence="4">DNA-processing protein DprA</fullName>
    </submittedName>
</protein>
<evidence type="ECO:0000259" key="2">
    <source>
        <dbReference type="Pfam" id="PF02481"/>
    </source>
</evidence>
<organism evidence="4 5">
    <name type="scientific">Variovorax defluvii</name>
    <dbReference type="NCBI Taxonomy" id="913761"/>
    <lineage>
        <taxon>Bacteria</taxon>
        <taxon>Pseudomonadati</taxon>
        <taxon>Pseudomonadota</taxon>
        <taxon>Betaproteobacteria</taxon>
        <taxon>Burkholderiales</taxon>
        <taxon>Comamonadaceae</taxon>
        <taxon>Variovorax</taxon>
    </lineage>
</organism>
<dbReference type="InterPro" id="IPR003488">
    <property type="entry name" value="DprA"/>
</dbReference>
<comment type="caution">
    <text evidence="4">The sequence shown here is derived from an EMBL/GenBank/DDBJ whole genome shotgun (WGS) entry which is preliminary data.</text>
</comment>
<dbReference type="PANTHER" id="PTHR43022:SF1">
    <property type="entry name" value="PROTEIN SMF"/>
    <property type="match status" value="1"/>
</dbReference>
<proteinExistence type="inferred from homology"/>
<dbReference type="PANTHER" id="PTHR43022">
    <property type="entry name" value="PROTEIN SMF"/>
    <property type="match status" value="1"/>
</dbReference>
<name>A0ABP8IIA3_9BURK</name>
<keyword evidence="5" id="KW-1185">Reference proteome</keyword>
<dbReference type="SUPFAM" id="SSF102405">
    <property type="entry name" value="MCP/YpsA-like"/>
    <property type="match status" value="1"/>
</dbReference>
<dbReference type="EMBL" id="BAABGJ010000081">
    <property type="protein sequence ID" value="GAA4359011.1"/>
    <property type="molecule type" value="Genomic_DNA"/>
</dbReference>
<dbReference type="InterPro" id="IPR010994">
    <property type="entry name" value="RuvA_2-like"/>
</dbReference>
<reference evidence="5" key="1">
    <citation type="journal article" date="2019" name="Int. J. Syst. Evol. Microbiol.">
        <title>The Global Catalogue of Microorganisms (GCM) 10K type strain sequencing project: providing services to taxonomists for standard genome sequencing and annotation.</title>
        <authorList>
            <consortium name="The Broad Institute Genomics Platform"/>
            <consortium name="The Broad Institute Genome Sequencing Center for Infectious Disease"/>
            <person name="Wu L."/>
            <person name="Ma J."/>
        </authorList>
    </citation>
    <scope>NUCLEOTIDE SEQUENCE [LARGE SCALE GENOMIC DNA]</scope>
    <source>
        <strain evidence="5">JCM 17804</strain>
    </source>
</reference>
<dbReference type="Pfam" id="PF17782">
    <property type="entry name" value="WHD_DprA"/>
    <property type="match status" value="1"/>
</dbReference>
<gene>
    <name evidence="4" type="primary">dprA</name>
    <name evidence="4" type="ORF">GCM10023165_54610</name>
</gene>
<dbReference type="Gene3D" id="1.10.10.10">
    <property type="entry name" value="Winged helix-like DNA-binding domain superfamily/Winged helix DNA-binding domain"/>
    <property type="match status" value="1"/>
</dbReference>
<evidence type="ECO:0000259" key="3">
    <source>
        <dbReference type="Pfam" id="PF17782"/>
    </source>
</evidence>
<accession>A0ABP8IIA3</accession>
<feature type="domain" description="Smf/DprA SLOG" evidence="2">
    <location>
        <begin position="86"/>
        <end position="302"/>
    </location>
</feature>
<evidence type="ECO:0000313" key="4">
    <source>
        <dbReference type="EMBL" id="GAA4359011.1"/>
    </source>
</evidence>
<evidence type="ECO:0000313" key="5">
    <source>
        <dbReference type="Proteomes" id="UP001500975"/>
    </source>
</evidence>
<feature type="domain" description="DprA winged helix" evidence="3">
    <location>
        <begin position="310"/>
        <end position="368"/>
    </location>
</feature>
<sequence>MEPEELAGWLRLTLTPGIGPTAARRLLAAFGLPAAVFQQSPEALRQVVSEAHATALLTPPGRLGALIDNTLEWLHGTDATGGTRRIVTLGDAGYPASLLEMVDPPLMLYVLGAAPLDLTQLDRSLAIVGSRNPTPQGVLNARAFARAFCVGGLVVVSGLALGVDGAAHEGALEAPGDLPRPATVAVVGTGLDRVYPARHRALAHRIAERGLIVSEFALGTPPLNQNFPRRNRIIAGLTRGTLVVEAALQSGSLITARLASEQGRDVYAIPGSIHSPQSRGCHALIRQGAKLVETVDDVLEELRFNTPAPLTSSVPDGDSMHKGLLQAIGHDPVGLDALGARTGDTVPTLQAQLLELELAGQVTRLPGGLFQRIVRT</sequence>
<dbReference type="RefSeq" id="WP_345541961.1">
    <property type="nucleotide sequence ID" value="NZ_BAABGJ010000081.1"/>
</dbReference>
<dbReference type="InterPro" id="IPR041614">
    <property type="entry name" value="DprA_WH"/>
</dbReference>
<dbReference type="Gene3D" id="3.40.50.450">
    <property type="match status" value="1"/>
</dbReference>
<dbReference type="InterPro" id="IPR057666">
    <property type="entry name" value="DrpA_SLOG"/>
</dbReference>
<dbReference type="Pfam" id="PF02481">
    <property type="entry name" value="DNA_processg_A"/>
    <property type="match status" value="1"/>
</dbReference>
<dbReference type="InterPro" id="IPR036388">
    <property type="entry name" value="WH-like_DNA-bd_sf"/>
</dbReference>
<evidence type="ECO:0000256" key="1">
    <source>
        <dbReference type="ARBA" id="ARBA00006525"/>
    </source>
</evidence>
<dbReference type="NCBIfam" id="TIGR00732">
    <property type="entry name" value="dprA"/>
    <property type="match status" value="1"/>
</dbReference>